<dbReference type="Pfam" id="PF14881">
    <property type="entry name" value="Tubulin_3"/>
    <property type="match status" value="1"/>
</dbReference>
<dbReference type="GO" id="GO:0005739">
    <property type="term" value="C:mitochondrion"/>
    <property type="evidence" value="ECO:0007669"/>
    <property type="project" value="UniProtKB-SubCell"/>
</dbReference>
<dbReference type="SUPFAM" id="SSF52490">
    <property type="entry name" value="Tubulin nucleotide-binding domain-like"/>
    <property type="match status" value="1"/>
</dbReference>
<dbReference type="Proteomes" id="UP001201163">
    <property type="component" value="Unassembled WGS sequence"/>
</dbReference>
<evidence type="ECO:0000259" key="7">
    <source>
        <dbReference type="Pfam" id="PF14881"/>
    </source>
</evidence>
<comment type="subcellular location">
    <subcellularLocation>
        <location evidence="2">Mitochondrion</location>
    </subcellularLocation>
</comment>
<dbReference type="EMBL" id="JAKELL010000008">
    <property type="protein sequence ID" value="KAH8996757.1"/>
    <property type="molecule type" value="Genomic_DNA"/>
</dbReference>
<dbReference type="InterPro" id="IPR036525">
    <property type="entry name" value="Tubulin/FtsZ_GTPase_sf"/>
</dbReference>
<evidence type="ECO:0000313" key="9">
    <source>
        <dbReference type="Proteomes" id="UP001201163"/>
    </source>
</evidence>
<evidence type="ECO:0000313" key="8">
    <source>
        <dbReference type="EMBL" id="KAH8996757.1"/>
    </source>
</evidence>
<comment type="caution">
    <text evidence="8">The sequence shown here is derived from an EMBL/GenBank/DDBJ whole genome shotgun (WGS) entry which is preliminary data.</text>
</comment>
<gene>
    <name evidence="8" type="ORF">EDB92DRAFT_1942373</name>
</gene>
<protein>
    <submittedName>
        <fullName evidence="8">Tubulin nucleotide-binding domain-like protein</fullName>
    </submittedName>
</protein>
<evidence type="ECO:0000256" key="1">
    <source>
        <dbReference type="ARBA" id="ARBA00003757"/>
    </source>
</evidence>
<accession>A0AAD4LLY0</accession>
<evidence type="ECO:0000256" key="3">
    <source>
        <dbReference type="ARBA" id="ARBA00008507"/>
    </source>
</evidence>
<evidence type="ECO:0000256" key="2">
    <source>
        <dbReference type="ARBA" id="ARBA00004173"/>
    </source>
</evidence>
<evidence type="ECO:0000256" key="4">
    <source>
        <dbReference type="ARBA" id="ARBA00023128"/>
    </source>
</evidence>
<proteinExistence type="inferred from homology"/>
<comment type="similarity">
    <text evidence="3">Belongs to the misato family.</text>
</comment>
<dbReference type="PANTHER" id="PTHR13391:SF0">
    <property type="entry name" value="PROTEIN MISATO HOMOLOG 1"/>
    <property type="match status" value="1"/>
</dbReference>
<reference evidence="8" key="1">
    <citation type="submission" date="2022-01" db="EMBL/GenBank/DDBJ databases">
        <title>Comparative genomics reveals a dynamic genome evolution in the ectomycorrhizal milk-cap (Lactarius) mushrooms.</title>
        <authorList>
            <consortium name="DOE Joint Genome Institute"/>
            <person name="Lebreton A."/>
            <person name="Tang N."/>
            <person name="Kuo A."/>
            <person name="LaButti K."/>
            <person name="Drula E."/>
            <person name="Barry K."/>
            <person name="Clum A."/>
            <person name="Lipzen A."/>
            <person name="Mousain D."/>
            <person name="Ng V."/>
            <person name="Wang R."/>
            <person name="Wang X."/>
            <person name="Dai Y."/>
            <person name="Henrissat B."/>
            <person name="Grigoriev I.V."/>
            <person name="Guerin-Laguette A."/>
            <person name="Yu F."/>
            <person name="Martin F.M."/>
        </authorList>
    </citation>
    <scope>NUCLEOTIDE SEQUENCE</scope>
    <source>
        <strain evidence="8">QP</strain>
    </source>
</reference>
<evidence type="ECO:0000259" key="6">
    <source>
        <dbReference type="Pfam" id="PF10644"/>
    </source>
</evidence>
<dbReference type="AlphaFoldDB" id="A0AAD4LLY0"/>
<dbReference type="InterPro" id="IPR019605">
    <property type="entry name" value="Misato_II_tubulin-like"/>
</dbReference>
<dbReference type="InterPro" id="IPR049942">
    <property type="entry name" value="DML1/Misato"/>
</dbReference>
<feature type="region of interest" description="Disordered" evidence="5">
    <location>
        <begin position="514"/>
        <end position="533"/>
    </location>
</feature>
<organism evidence="8 9">
    <name type="scientific">Lactarius akahatsu</name>
    <dbReference type="NCBI Taxonomy" id="416441"/>
    <lineage>
        <taxon>Eukaryota</taxon>
        <taxon>Fungi</taxon>
        <taxon>Dikarya</taxon>
        <taxon>Basidiomycota</taxon>
        <taxon>Agaricomycotina</taxon>
        <taxon>Agaricomycetes</taxon>
        <taxon>Russulales</taxon>
        <taxon>Russulaceae</taxon>
        <taxon>Lactarius</taxon>
    </lineage>
</organism>
<keyword evidence="9" id="KW-1185">Reference proteome</keyword>
<dbReference type="Gene3D" id="3.40.50.1440">
    <property type="entry name" value="Tubulin/FtsZ, GTPase domain"/>
    <property type="match status" value="1"/>
</dbReference>
<feature type="domain" description="Misato Segment II tubulin-like" evidence="6">
    <location>
        <begin position="2"/>
        <end position="115"/>
    </location>
</feature>
<feature type="domain" description="DML1/Misato tubulin" evidence="7">
    <location>
        <begin position="136"/>
        <end position="325"/>
    </location>
</feature>
<name>A0AAD4LLY0_9AGAM</name>
<comment type="function">
    <text evidence="1">Involved in the partitioning of the mitochondrial organelle and mitochondrial DNA (mtDNA) inheritance.</text>
</comment>
<dbReference type="GO" id="GO:0007005">
    <property type="term" value="P:mitochondrion organization"/>
    <property type="evidence" value="ECO:0007669"/>
    <property type="project" value="InterPro"/>
</dbReference>
<dbReference type="PANTHER" id="PTHR13391">
    <property type="entry name" value="MITOCHONDRIAL DISTRIBUTION REGULATOR MISATO"/>
    <property type="match status" value="1"/>
</dbReference>
<evidence type="ECO:0000256" key="5">
    <source>
        <dbReference type="SAM" id="MobiDB-lite"/>
    </source>
</evidence>
<dbReference type="CDD" id="cd06060">
    <property type="entry name" value="misato"/>
    <property type="match status" value="1"/>
</dbReference>
<keyword evidence="4" id="KW-0496">Mitochondrion</keyword>
<dbReference type="Pfam" id="PF10644">
    <property type="entry name" value="Misat_Tub_SegII"/>
    <property type="match status" value="1"/>
</dbReference>
<dbReference type="InterPro" id="IPR029209">
    <property type="entry name" value="DML1/Misato_tubulin"/>
</dbReference>
<sequence>MKEIIYIQAGNVSNHIGTHFWNAQQSYFTYKEGEEVLIDNDVSFREGVSPRGEPTYCPRLLQFDRKANFGSLSSATGLYAVDSAGEFPPSSIWDGGVDEIYQDHISDGLYQTQLDEEIEEDVAVAPPEPQRSTVVPPLCASDVRYWSDYDRVYHLPRSIHKLPDLADWEAAEGDWRAGKEAFLRYDLDHSVMDDSFRLFVEECDTFQGLQLCTDNASFGSFCNSLLTVFRDEFPKQPTLTFAVLSDAVPGDIDVDDIRGIQKALNDASCLHGLNELSTMSIPLQSPNTWLPGAWSTALTTDLRNHYDTSAILSAHVETVTLPLRLKKNRELLYGFCNQLNVYGNTPFAELSGAFPASSVEVLDSTTYGFTRIQPLREDRWSPPLHRRNVTRGWTELTRRRFDDLDAVLAISASAHSLHTQIEYPLPSSFPSFFRAQHLNADLLRTPRGILTQARSTPMVSTLGSGWASPFLLTQYAEFLRDCLRRKVDWATLGMDEDDARELRDDLWTMRDNFGEKHELSGDDGGGLGEDEEY</sequence>